<evidence type="ECO:0000313" key="3">
    <source>
        <dbReference type="Proteomes" id="UP000567067"/>
    </source>
</evidence>
<keyword evidence="1" id="KW-1133">Transmembrane helix</keyword>
<evidence type="ECO:0000256" key="1">
    <source>
        <dbReference type="SAM" id="Phobius"/>
    </source>
</evidence>
<dbReference type="Proteomes" id="UP000567067">
    <property type="component" value="Unassembled WGS sequence"/>
</dbReference>
<evidence type="ECO:0008006" key="4">
    <source>
        <dbReference type="Google" id="ProtNLM"/>
    </source>
</evidence>
<evidence type="ECO:0000313" key="2">
    <source>
        <dbReference type="EMBL" id="MBA9086493.1"/>
    </source>
</evidence>
<reference evidence="2 3" key="1">
    <citation type="submission" date="2020-08" db="EMBL/GenBank/DDBJ databases">
        <title>Genomic Encyclopedia of Type Strains, Phase III (KMG-III): the genomes of soil and plant-associated and newly described type strains.</title>
        <authorList>
            <person name="Whitman W."/>
        </authorList>
    </citation>
    <scope>NUCLEOTIDE SEQUENCE [LARGE SCALE GENOMIC DNA]</scope>
    <source>
        <strain evidence="2 3">CECT 8693</strain>
    </source>
</reference>
<keyword evidence="1" id="KW-0472">Membrane</keyword>
<gene>
    <name evidence="2" type="ORF">FHR92_002971</name>
</gene>
<dbReference type="Pfam" id="PF14208">
    <property type="entry name" value="DUF4320"/>
    <property type="match status" value="1"/>
</dbReference>
<accession>A0A7W3XSE5</accession>
<comment type="caution">
    <text evidence="2">The sequence shown here is derived from an EMBL/GenBank/DDBJ whole genome shotgun (WGS) entry which is preliminary data.</text>
</comment>
<dbReference type="RefSeq" id="WP_182536670.1">
    <property type="nucleotide sequence ID" value="NZ_JACJIP010000019.1"/>
</dbReference>
<dbReference type="AlphaFoldDB" id="A0A7W3XSE5"/>
<dbReference type="EMBL" id="JACJIP010000019">
    <property type="protein sequence ID" value="MBA9086493.1"/>
    <property type="molecule type" value="Genomic_DNA"/>
</dbReference>
<keyword evidence="3" id="KW-1185">Reference proteome</keyword>
<dbReference type="InterPro" id="IPR025469">
    <property type="entry name" value="DUF4320"/>
</dbReference>
<protein>
    <recommendedName>
        <fullName evidence="4">Pilus assembly protein TadE</fullName>
    </recommendedName>
</protein>
<organism evidence="2 3">
    <name type="scientific">Fontibacillus solani</name>
    <dbReference type="NCBI Taxonomy" id="1572857"/>
    <lineage>
        <taxon>Bacteria</taxon>
        <taxon>Bacillati</taxon>
        <taxon>Bacillota</taxon>
        <taxon>Bacilli</taxon>
        <taxon>Bacillales</taxon>
        <taxon>Paenibacillaceae</taxon>
        <taxon>Fontibacillus</taxon>
    </lineage>
</organism>
<proteinExistence type="predicted"/>
<sequence length="142" mass="15883">MMRRLKNFIKSERGDAIIAIPFTILIALILFLVAVSIYQYSTIKTNMKTAANEVLQLVKVENGADSSTRAKFNDLLTKMGMDPSLVTFQATPKLVQRGDQVEIVATREYNVFALKAIRVDYSVQIKVKTVGLAHKYIRDGGD</sequence>
<keyword evidence="1" id="KW-0812">Transmembrane</keyword>
<feature type="transmembrane region" description="Helical" evidence="1">
    <location>
        <begin position="16"/>
        <end position="38"/>
    </location>
</feature>
<name>A0A7W3XSE5_9BACL</name>